<keyword evidence="3" id="KW-1185">Reference proteome</keyword>
<gene>
    <name evidence="2" type="ORF">GCM10011588_63520</name>
</gene>
<dbReference type="RefSeq" id="WP_373293041.1">
    <property type="nucleotide sequence ID" value="NZ_BMMH01000025.1"/>
</dbReference>
<organism evidence="2 3">
    <name type="scientific">Nocardia jinanensis</name>
    <dbReference type="NCBI Taxonomy" id="382504"/>
    <lineage>
        <taxon>Bacteria</taxon>
        <taxon>Bacillati</taxon>
        <taxon>Actinomycetota</taxon>
        <taxon>Actinomycetes</taxon>
        <taxon>Mycobacteriales</taxon>
        <taxon>Nocardiaceae</taxon>
        <taxon>Nocardia</taxon>
    </lineage>
</organism>
<comment type="caution">
    <text evidence="2">The sequence shown here is derived from an EMBL/GenBank/DDBJ whole genome shotgun (WGS) entry which is preliminary data.</text>
</comment>
<evidence type="ECO:0000259" key="1">
    <source>
        <dbReference type="PROSITE" id="PS50937"/>
    </source>
</evidence>
<dbReference type="AlphaFoldDB" id="A0A917RW12"/>
<reference evidence="2" key="2">
    <citation type="submission" date="2020-09" db="EMBL/GenBank/DDBJ databases">
        <authorList>
            <person name="Sun Q."/>
            <person name="Zhou Y."/>
        </authorList>
    </citation>
    <scope>NUCLEOTIDE SEQUENCE</scope>
    <source>
        <strain evidence="2">CGMCC 4.3508</strain>
    </source>
</reference>
<name>A0A917RW12_9NOCA</name>
<dbReference type="Proteomes" id="UP000638263">
    <property type="component" value="Unassembled WGS sequence"/>
</dbReference>
<evidence type="ECO:0000313" key="3">
    <source>
        <dbReference type="Proteomes" id="UP000638263"/>
    </source>
</evidence>
<protein>
    <recommendedName>
        <fullName evidence="1">HTH merR-type domain-containing protein</fullName>
    </recommendedName>
</protein>
<dbReference type="GO" id="GO:0006355">
    <property type="term" value="P:regulation of DNA-templated transcription"/>
    <property type="evidence" value="ECO:0007669"/>
    <property type="project" value="InterPro"/>
</dbReference>
<reference evidence="2" key="1">
    <citation type="journal article" date="2014" name="Int. J. Syst. Evol. Microbiol.">
        <title>Complete genome sequence of Corynebacterium casei LMG S-19264T (=DSM 44701T), isolated from a smear-ripened cheese.</title>
        <authorList>
            <consortium name="US DOE Joint Genome Institute (JGI-PGF)"/>
            <person name="Walter F."/>
            <person name="Albersmeier A."/>
            <person name="Kalinowski J."/>
            <person name="Ruckert C."/>
        </authorList>
    </citation>
    <scope>NUCLEOTIDE SEQUENCE</scope>
    <source>
        <strain evidence="2">CGMCC 4.3508</strain>
    </source>
</reference>
<proteinExistence type="predicted"/>
<dbReference type="InterPro" id="IPR009061">
    <property type="entry name" value="DNA-bd_dom_put_sf"/>
</dbReference>
<dbReference type="EMBL" id="BMMH01000025">
    <property type="protein sequence ID" value="GGL40050.1"/>
    <property type="molecule type" value="Genomic_DNA"/>
</dbReference>
<evidence type="ECO:0000313" key="2">
    <source>
        <dbReference type="EMBL" id="GGL40050.1"/>
    </source>
</evidence>
<dbReference type="SUPFAM" id="SSF46955">
    <property type="entry name" value="Putative DNA-binding domain"/>
    <property type="match status" value="1"/>
</dbReference>
<accession>A0A917RW12</accession>
<sequence>MPWSGYPVYPIAPAAEPAGIGVQTLRLYEQHGLITPPTARAARAATAATSGTPDTCTAAPSHHRRADHFTTRNHLPVEIGAQLSTNRPYSWASGGR</sequence>
<dbReference type="PROSITE" id="PS50937">
    <property type="entry name" value="HTH_MERR_2"/>
    <property type="match status" value="1"/>
</dbReference>
<feature type="domain" description="HTH merR-type" evidence="1">
    <location>
        <begin position="8"/>
        <end position="37"/>
    </location>
</feature>
<dbReference type="InterPro" id="IPR000551">
    <property type="entry name" value="MerR-type_HTH_dom"/>
</dbReference>
<dbReference type="GO" id="GO:0003677">
    <property type="term" value="F:DNA binding"/>
    <property type="evidence" value="ECO:0007669"/>
    <property type="project" value="InterPro"/>
</dbReference>